<keyword evidence="1" id="KW-0812">Transmembrane</keyword>
<feature type="transmembrane region" description="Helical" evidence="1">
    <location>
        <begin position="40"/>
        <end position="59"/>
    </location>
</feature>
<evidence type="ECO:0000256" key="1">
    <source>
        <dbReference type="SAM" id="Phobius"/>
    </source>
</evidence>
<dbReference type="Proteomes" id="UP000807504">
    <property type="component" value="Unassembled WGS sequence"/>
</dbReference>
<feature type="transmembrane region" description="Helical" evidence="1">
    <location>
        <begin position="65"/>
        <end position="82"/>
    </location>
</feature>
<accession>A0A8T0EW98</accession>
<name>A0A8T0EW98_ARGBR</name>
<keyword evidence="1" id="KW-1133">Transmembrane helix</keyword>
<proteinExistence type="predicted"/>
<evidence type="ECO:0000313" key="2">
    <source>
        <dbReference type="EMBL" id="KAF8778656.1"/>
    </source>
</evidence>
<evidence type="ECO:0000313" key="3">
    <source>
        <dbReference type="Proteomes" id="UP000807504"/>
    </source>
</evidence>
<keyword evidence="1" id="KW-0472">Membrane</keyword>
<keyword evidence="3" id="KW-1185">Reference proteome</keyword>
<comment type="caution">
    <text evidence="2">The sequence shown here is derived from an EMBL/GenBank/DDBJ whole genome shotgun (WGS) entry which is preliminary data.</text>
</comment>
<dbReference type="AlphaFoldDB" id="A0A8T0EW98"/>
<reference evidence="2" key="1">
    <citation type="journal article" date="2020" name="bioRxiv">
        <title>Chromosome-level reference genome of the European wasp spider Argiope bruennichi: a resource for studies on range expansion and evolutionary adaptation.</title>
        <authorList>
            <person name="Sheffer M.M."/>
            <person name="Hoppe A."/>
            <person name="Krehenwinkel H."/>
            <person name="Uhl G."/>
            <person name="Kuss A.W."/>
            <person name="Jensen L."/>
            <person name="Jensen C."/>
            <person name="Gillespie R.G."/>
            <person name="Hoff K.J."/>
            <person name="Prost S."/>
        </authorList>
    </citation>
    <scope>NUCLEOTIDE SEQUENCE</scope>
</reference>
<organism evidence="2 3">
    <name type="scientific">Argiope bruennichi</name>
    <name type="common">Wasp spider</name>
    <name type="synonym">Aranea bruennichi</name>
    <dbReference type="NCBI Taxonomy" id="94029"/>
    <lineage>
        <taxon>Eukaryota</taxon>
        <taxon>Metazoa</taxon>
        <taxon>Ecdysozoa</taxon>
        <taxon>Arthropoda</taxon>
        <taxon>Chelicerata</taxon>
        <taxon>Arachnida</taxon>
        <taxon>Araneae</taxon>
        <taxon>Araneomorphae</taxon>
        <taxon>Entelegynae</taxon>
        <taxon>Araneoidea</taxon>
        <taxon>Araneidae</taxon>
        <taxon>Argiope</taxon>
    </lineage>
</organism>
<reference evidence="2" key="2">
    <citation type="submission" date="2020-06" db="EMBL/GenBank/DDBJ databases">
        <authorList>
            <person name="Sheffer M."/>
        </authorList>
    </citation>
    <scope>NUCLEOTIDE SEQUENCE</scope>
</reference>
<dbReference type="EMBL" id="JABXBU010002072">
    <property type="protein sequence ID" value="KAF8778656.1"/>
    <property type="molecule type" value="Genomic_DNA"/>
</dbReference>
<sequence length="129" mass="14372">MQAICLNIPRAFRSTSQIRRSDYEQINDGMGSQFLSLKFIILYCFGLISIFSGMAAIAYGYTIPGSLLILMIPTGCCLYWPLKSLNWSRYCRCLRGICCFAPVDIETPNQPTTPQVLTDSSTPPQSLAD</sequence>
<gene>
    <name evidence="2" type="ORF">HNY73_015359</name>
</gene>
<protein>
    <submittedName>
        <fullName evidence="2">Uncharacterized protein</fullName>
    </submittedName>
</protein>
<dbReference type="OrthoDB" id="6465458at2759"/>